<dbReference type="PANTHER" id="PTHR42756">
    <property type="entry name" value="TRANSCRIPTIONAL REGULATOR, MARR"/>
    <property type="match status" value="1"/>
</dbReference>
<evidence type="ECO:0000313" key="6">
    <source>
        <dbReference type="Proteomes" id="UP000716906"/>
    </source>
</evidence>
<dbReference type="EMBL" id="JACLYY010000010">
    <property type="protein sequence ID" value="MBM6738622.1"/>
    <property type="molecule type" value="Genomic_DNA"/>
</dbReference>
<evidence type="ECO:0000313" key="5">
    <source>
        <dbReference type="EMBL" id="MBM6738622.1"/>
    </source>
</evidence>
<keyword evidence="2" id="KW-0238">DNA-binding</keyword>
<proteinExistence type="predicted"/>
<name>A0ABS2EAE4_9FIRM</name>
<dbReference type="SUPFAM" id="SSF46785">
    <property type="entry name" value="Winged helix' DNA-binding domain"/>
    <property type="match status" value="1"/>
</dbReference>
<dbReference type="SMART" id="SM00347">
    <property type="entry name" value="HTH_MARR"/>
    <property type="match status" value="1"/>
</dbReference>
<accession>A0ABS2EAE4</accession>
<reference evidence="5 6" key="1">
    <citation type="journal article" date="2021" name="Sci. Rep.">
        <title>The distribution of antibiotic resistance genes in chicken gut microbiota commensals.</title>
        <authorList>
            <person name="Juricova H."/>
            <person name="Matiasovicova J."/>
            <person name="Kubasova T."/>
            <person name="Cejkova D."/>
            <person name="Rychlik I."/>
        </authorList>
    </citation>
    <scope>NUCLEOTIDE SEQUENCE [LARGE SCALE GENOMIC DNA]</scope>
    <source>
        <strain evidence="5 6">An773</strain>
    </source>
</reference>
<protein>
    <submittedName>
        <fullName evidence="5">MarR family transcriptional regulator</fullName>
    </submittedName>
</protein>
<organism evidence="5 6">
    <name type="scientific">Faecalicatena fissicatena</name>
    <dbReference type="NCBI Taxonomy" id="290055"/>
    <lineage>
        <taxon>Bacteria</taxon>
        <taxon>Bacillati</taxon>
        <taxon>Bacillota</taxon>
        <taxon>Clostridia</taxon>
        <taxon>Lachnospirales</taxon>
        <taxon>Lachnospiraceae</taxon>
        <taxon>Faecalicatena</taxon>
    </lineage>
</organism>
<keyword evidence="6" id="KW-1185">Reference proteome</keyword>
<dbReference type="RefSeq" id="WP_033127130.1">
    <property type="nucleotide sequence ID" value="NZ_JACLYY010000010.1"/>
</dbReference>
<gene>
    <name evidence="5" type="ORF">H7U36_11000</name>
</gene>
<evidence type="ECO:0000256" key="2">
    <source>
        <dbReference type="ARBA" id="ARBA00023125"/>
    </source>
</evidence>
<sequence>MGEDAGKWINRVSHQLKRQMSCEDQQPGQDDLTNMQKHILHFILLETMHRDLFQRDLEKEFKVRRSTATGTLQLLEKKGYLYREPVKKDARLKRIVPTEKALKLRGKLLANIRRREAQIRKGISEEDMKVFVRVLKQISSNLTCGEKQKETELSMERKGESDE</sequence>
<keyword evidence="3" id="KW-0804">Transcription</keyword>
<dbReference type="InterPro" id="IPR036390">
    <property type="entry name" value="WH_DNA-bd_sf"/>
</dbReference>
<feature type="domain" description="HTH marR-type" evidence="4">
    <location>
        <begin position="2"/>
        <end position="140"/>
    </location>
</feature>
<comment type="caution">
    <text evidence="5">The sequence shown here is derived from an EMBL/GenBank/DDBJ whole genome shotgun (WGS) entry which is preliminary data.</text>
</comment>
<dbReference type="Proteomes" id="UP000716906">
    <property type="component" value="Unassembled WGS sequence"/>
</dbReference>
<dbReference type="InterPro" id="IPR000835">
    <property type="entry name" value="HTH_MarR-typ"/>
</dbReference>
<dbReference type="Pfam" id="PF12802">
    <property type="entry name" value="MarR_2"/>
    <property type="match status" value="1"/>
</dbReference>
<dbReference type="InterPro" id="IPR036388">
    <property type="entry name" value="WH-like_DNA-bd_sf"/>
</dbReference>
<evidence type="ECO:0000259" key="4">
    <source>
        <dbReference type="PROSITE" id="PS50995"/>
    </source>
</evidence>
<evidence type="ECO:0000256" key="1">
    <source>
        <dbReference type="ARBA" id="ARBA00023015"/>
    </source>
</evidence>
<dbReference type="PRINTS" id="PR00598">
    <property type="entry name" value="HTHMARR"/>
</dbReference>
<keyword evidence="1" id="KW-0805">Transcription regulation</keyword>
<dbReference type="PANTHER" id="PTHR42756:SF1">
    <property type="entry name" value="TRANSCRIPTIONAL REPRESSOR OF EMRAB OPERON"/>
    <property type="match status" value="1"/>
</dbReference>
<dbReference type="PROSITE" id="PS50995">
    <property type="entry name" value="HTH_MARR_2"/>
    <property type="match status" value="1"/>
</dbReference>
<evidence type="ECO:0000256" key="3">
    <source>
        <dbReference type="ARBA" id="ARBA00023163"/>
    </source>
</evidence>
<dbReference type="Gene3D" id="1.10.10.10">
    <property type="entry name" value="Winged helix-like DNA-binding domain superfamily/Winged helix DNA-binding domain"/>
    <property type="match status" value="1"/>
</dbReference>